<dbReference type="EMBL" id="KB445812">
    <property type="protein sequence ID" value="EMD32200.1"/>
    <property type="molecule type" value="Genomic_DNA"/>
</dbReference>
<proteinExistence type="predicted"/>
<organism evidence="1 2">
    <name type="scientific">Ceriporiopsis subvermispora (strain B)</name>
    <name type="common">White-rot fungus</name>
    <name type="synonym">Gelatoporia subvermispora</name>
    <dbReference type="NCBI Taxonomy" id="914234"/>
    <lineage>
        <taxon>Eukaryota</taxon>
        <taxon>Fungi</taxon>
        <taxon>Dikarya</taxon>
        <taxon>Basidiomycota</taxon>
        <taxon>Agaricomycotina</taxon>
        <taxon>Agaricomycetes</taxon>
        <taxon>Polyporales</taxon>
        <taxon>Gelatoporiaceae</taxon>
        <taxon>Gelatoporia</taxon>
    </lineage>
</organism>
<protein>
    <submittedName>
        <fullName evidence="1">Uncharacterized protein</fullName>
    </submittedName>
</protein>
<accession>M2QJA0</accession>
<evidence type="ECO:0000313" key="1">
    <source>
        <dbReference type="EMBL" id="EMD32200.1"/>
    </source>
</evidence>
<dbReference type="Proteomes" id="UP000016930">
    <property type="component" value="Unassembled WGS sequence"/>
</dbReference>
<sequence length="54" mass="5902">VQIRRNYRKSRKFKWTSKGQAPFTSGMCAPCAQTGSLGSWNAGRTRSDAAVPLA</sequence>
<name>M2QJA0_CERS8</name>
<dbReference type="AlphaFoldDB" id="M2QJA0"/>
<evidence type="ECO:0000313" key="2">
    <source>
        <dbReference type="Proteomes" id="UP000016930"/>
    </source>
</evidence>
<feature type="non-terminal residue" evidence="1">
    <location>
        <position position="54"/>
    </location>
</feature>
<reference evidence="1 2" key="1">
    <citation type="journal article" date="2012" name="Proc. Natl. Acad. Sci. U.S.A.">
        <title>Comparative genomics of Ceriporiopsis subvermispora and Phanerochaete chrysosporium provide insight into selective ligninolysis.</title>
        <authorList>
            <person name="Fernandez-Fueyo E."/>
            <person name="Ruiz-Duenas F.J."/>
            <person name="Ferreira P."/>
            <person name="Floudas D."/>
            <person name="Hibbett D.S."/>
            <person name="Canessa P."/>
            <person name="Larrondo L.F."/>
            <person name="James T.Y."/>
            <person name="Seelenfreund D."/>
            <person name="Lobos S."/>
            <person name="Polanco R."/>
            <person name="Tello M."/>
            <person name="Honda Y."/>
            <person name="Watanabe T."/>
            <person name="Watanabe T."/>
            <person name="Ryu J.S."/>
            <person name="Kubicek C.P."/>
            <person name="Schmoll M."/>
            <person name="Gaskell J."/>
            <person name="Hammel K.E."/>
            <person name="St John F.J."/>
            <person name="Vanden Wymelenberg A."/>
            <person name="Sabat G."/>
            <person name="Splinter BonDurant S."/>
            <person name="Syed K."/>
            <person name="Yadav J.S."/>
            <person name="Doddapaneni H."/>
            <person name="Subramanian V."/>
            <person name="Lavin J.L."/>
            <person name="Oguiza J.A."/>
            <person name="Perez G."/>
            <person name="Pisabarro A.G."/>
            <person name="Ramirez L."/>
            <person name="Santoyo F."/>
            <person name="Master E."/>
            <person name="Coutinho P.M."/>
            <person name="Henrissat B."/>
            <person name="Lombard V."/>
            <person name="Magnuson J.K."/>
            <person name="Kuees U."/>
            <person name="Hori C."/>
            <person name="Igarashi K."/>
            <person name="Samejima M."/>
            <person name="Held B.W."/>
            <person name="Barry K.W."/>
            <person name="LaButti K.M."/>
            <person name="Lapidus A."/>
            <person name="Lindquist E.A."/>
            <person name="Lucas S.M."/>
            <person name="Riley R."/>
            <person name="Salamov A.A."/>
            <person name="Hoffmeister D."/>
            <person name="Schwenk D."/>
            <person name="Hadar Y."/>
            <person name="Yarden O."/>
            <person name="de Vries R.P."/>
            <person name="Wiebenga A."/>
            <person name="Stenlid J."/>
            <person name="Eastwood D."/>
            <person name="Grigoriev I.V."/>
            <person name="Berka R.M."/>
            <person name="Blanchette R.A."/>
            <person name="Kersten P."/>
            <person name="Martinez A.T."/>
            <person name="Vicuna R."/>
            <person name="Cullen D."/>
        </authorList>
    </citation>
    <scope>NUCLEOTIDE SEQUENCE [LARGE SCALE GENOMIC DNA]</scope>
    <source>
        <strain evidence="1 2">B</strain>
    </source>
</reference>
<dbReference type="HOGENOM" id="CLU_3055888_0_0_1"/>
<gene>
    <name evidence="1" type="ORF">CERSUDRAFT_88120</name>
</gene>
<keyword evidence="2" id="KW-1185">Reference proteome</keyword>